<sequence length="79" mass="8367">MAGNCGGGNIMRFQIISAAICLLSAIVSVCCRFSSLRSSMLSPMRLSWVSTAFVAFTTVVKSHTRPEPVRSGIAVSGSR</sequence>
<evidence type="ECO:0008006" key="4">
    <source>
        <dbReference type="Google" id="ProtNLM"/>
    </source>
</evidence>
<name>A0ABR4KZ83_9EURO</name>
<dbReference type="Proteomes" id="UP001610444">
    <property type="component" value="Unassembled WGS sequence"/>
</dbReference>
<proteinExistence type="predicted"/>
<organism evidence="2 3">
    <name type="scientific">Aspergillus pseudodeflectus</name>
    <dbReference type="NCBI Taxonomy" id="176178"/>
    <lineage>
        <taxon>Eukaryota</taxon>
        <taxon>Fungi</taxon>
        <taxon>Dikarya</taxon>
        <taxon>Ascomycota</taxon>
        <taxon>Pezizomycotina</taxon>
        <taxon>Eurotiomycetes</taxon>
        <taxon>Eurotiomycetidae</taxon>
        <taxon>Eurotiales</taxon>
        <taxon>Aspergillaceae</taxon>
        <taxon>Aspergillus</taxon>
        <taxon>Aspergillus subgen. Nidulantes</taxon>
    </lineage>
</organism>
<keyword evidence="1" id="KW-1133">Transmembrane helix</keyword>
<keyword evidence="3" id="KW-1185">Reference proteome</keyword>
<dbReference type="GeneID" id="98154143"/>
<evidence type="ECO:0000256" key="1">
    <source>
        <dbReference type="SAM" id="Phobius"/>
    </source>
</evidence>
<keyword evidence="1" id="KW-0812">Transmembrane</keyword>
<comment type="caution">
    <text evidence="2">The sequence shown here is derived from an EMBL/GenBank/DDBJ whole genome shotgun (WGS) entry which is preliminary data.</text>
</comment>
<gene>
    <name evidence="2" type="ORF">BJX68DRAFT_229179</name>
</gene>
<dbReference type="RefSeq" id="XP_070903134.1">
    <property type="nucleotide sequence ID" value="XM_071038979.1"/>
</dbReference>
<protein>
    <recommendedName>
        <fullName evidence="4">Secreted protein</fullName>
    </recommendedName>
</protein>
<evidence type="ECO:0000313" key="2">
    <source>
        <dbReference type="EMBL" id="KAL2857603.1"/>
    </source>
</evidence>
<keyword evidence="1" id="KW-0472">Membrane</keyword>
<evidence type="ECO:0000313" key="3">
    <source>
        <dbReference type="Proteomes" id="UP001610444"/>
    </source>
</evidence>
<reference evidence="2 3" key="1">
    <citation type="submission" date="2024-07" db="EMBL/GenBank/DDBJ databases">
        <title>Section-level genome sequencing and comparative genomics of Aspergillus sections Usti and Cavernicolus.</title>
        <authorList>
            <consortium name="Lawrence Berkeley National Laboratory"/>
            <person name="Nybo J.L."/>
            <person name="Vesth T.C."/>
            <person name="Theobald S."/>
            <person name="Frisvad J.C."/>
            <person name="Larsen T.O."/>
            <person name="Kjaerboelling I."/>
            <person name="Rothschild-Mancinelli K."/>
            <person name="Lyhne E.K."/>
            <person name="Kogle M.E."/>
            <person name="Barry K."/>
            <person name="Clum A."/>
            <person name="Na H."/>
            <person name="Ledsgaard L."/>
            <person name="Lin J."/>
            <person name="Lipzen A."/>
            <person name="Kuo A."/>
            <person name="Riley R."/>
            <person name="Mondo S."/>
            <person name="LaButti K."/>
            <person name="Haridas S."/>
            <person name="Pangalinan J."/>
            <person name="Salamov A.A."/>
            <person name="Simmons B.A."/>
            <person name="Magnuson J.K."/>
            <person name="Chen J."/>
            <person name="Drula E."/>
            <person name="Henrissat B."/>
            <person name="Wiebenga A."/>
            <person name="Lubbers R.J."/>
            <person name="Gomes A.C."/>
            <person name="Macurrencykelacurrency M.R."/>
            <person name="Stajich J."/>
            <person name="Grigoriev I.V."/>
            <person name="Mortensen U.H."/>
            <person name="De vries R.P."/>
            <person name="Baker S.E."/>
            <person name="Andersen M.R."/>
        </authorList>
    </citation>
    <scope>NUCLEOTIDE SEQUENCE [LARGE SCALE GENOMIC DNA]</scope>
    <source>
        <strain evidence="2 3">CBS 756.74</strain>
    </source>
</reference>
<accession>A0ABR4KZ83</accession>
<dbReference type="EMBL" id="JBFXLR010000006">
    <property type="protein sequence ID" value="KAL2857603.1"/>
    <property type="molecule type" value="Genomic_DNA"/>
</dbReference>
<feature type="transmembrane region" description="Helical" evidence="1">
    <location>
        <begin position="15"/>
        <end position="35"/>
    </location>
</feature>